<evidence type="ECO:0000313" key="2">
    <source>
        <dbReference type="Proteomes" id="UP000822688"/>
    </source>
</evidence>
<dbReference type="Proteomes" id="UP000822688">
    <property type="component" value="Chromosome 3"/>
</dbReference>
<accession>A0A8T0IM54</accession>
<comment type="caution">
    <text evidence="1">The sequence shown here is derived from an EMBL/GenBank/DDBJ whole genome shotgun (WGS) entry which is preliminary data.</text>
</comment>
<name>A0A8T0IM54_CERPU</name>
<gene>
    <name evidence="1" type="ORF">KC19_3G185200</name>
</gene>
<reference evidence="1" key="1">
    <citation type="submission" date="2020-06" db="EMBL/GenBank/DDBJ databases">
        <title>WGS assembly of Ceratodon purpureus strain R40.</title>
        <authorList>
            <person name="Carey S.B."/>
            <person name="Jenkins J."/>
            <person name="Shu S."/>
            <person name="Lovell J.T."/>
            <person name="Sreedasyam A."/>
            <person name="Maumus F."/>
            <person name="Tiley G.P."/>
            <person name="Fernandez-Pozo N."/>
            <person name="Barry K."/>
            <person name="Chen C."/>
            <person name="Wang M."/>
            <person name="Lipzen A."/>
            <person name="Daum C."/>
            <person name="Saski C.A."/>
            <person name="Payton A.C."/>
            <person name="Mcbreen J.C."/>
            <person name="Conrad R.E."/>
            <person name="Kollar L.M."/>
            <person name="Olsson S."/>
            <person name="Huttunen S."/>
            <person name="Landis J.B."/>
            <person name="Wickett N.J."/>
            <person name="Johnson M.G."/>
            <person name="Rensing S.A."/>
            <person name="Grimwood J."/>
            <person name="Schmutz J."/>
            <person name="Mcdaniel S.F."/>
        </authorList>
    </citation>
    <scope>NUCLEOTIDE SEQUENCE</scope>
    <source>
        <strain evidence="1">R40</strain>
    </source>
</reference>
<evidence type="ECO:0000313" key="1">
    <source>
        <dbReference type="EMBL" id="KAG0584105.1"/>
    </source>
</evidence>
<protein>
    <submittedName>
        <fullName evidence="1">Uncharacterized protein</fullName>
    </submittedName>
</protein>
<sequence length="63" mass="7535">MLYLRSRLVNGSPRKWLGRDPRRAKWRFRVIYGDFSATGFVCHGRGIWKGHFYRDEILSITMC</sequence>
<keyword evidence="2" id="KW-1185">Reference proteome</keyword>
<dbReference type="EMBL" id="CM026423">
    <property type="protein sequence ID" value="KAG0584105.1"/>
    <property type="molecule type" value="Genomic_DNA"/>
</dbReference>
<organism evidence="1 2">
    <name type="scientific">Ceratodon purpureus</name>
    <name type="common">Fire moss</name>
    <name type="synonym">Dicranum purpureum</name>
    <dbReference type="NCBI Taxonomy" id="3225"/>
    <lineage>
        <taxon>Eukaryota</taxon>
        <taxon>Viridiplantae</taxon>
        <taxon>Streptophyta</taxon>
        <taxon>Embryophyta</taxon>
        <taxon>Bryophyta</taxon>
        <taxon>Bryophytina</taxon>
        <taxon>Bryopsida</taxon>
        <taxon>Dicranidae</taxon>
        <taxon>Pseudoditrichales</taxon>
        <taxon>Ditrichaceae</taxon>
        <taxon>Ceratodon</taxon>
    </lineage>
</organism>
<proteinExistence type="predicted"/>
<dbReference type="AlphaFoldDB" id="A0A8T0IM54"/>